<protein>
    <submittedName>
        <fullName evidence="1">Uncharacterized protein</fullName>
    </submittedName>
</protein>
<sequence>MTPSLNHPVGEIAGQGENILRYAERLSALFQGVVGRVTGSHFPLPLQSLPTLMIDR</sequence>
<organism evidence="1">
    <name type="scientific">marine metagenome</name>
    <dbReference type="NCBI Taxonomy" id="408172"/>
    <lineage>
        <taxon>unclassified sequences</taxon>
        <taxon>metagenomes</taxon>
        <taxon>ecological metagenomes</taxon>
    </lineage>
</organism>
<proteinExistence type="predicted"/>
<accession>A0A383CHJ7</accession>
<name>A0A383CHJ7_9ZZZZ</name>
<dbReference type="AlphaFoldDB" id="A0A383CHJ7"/>
<dbReference type="EMBL" id="UINC01209027">
    <property type="protein sequence ID" value="SVE31856.1"/>
    <property type="molecule type" value="Genomic_DNA"/>
</dbReference>
<reference evidence="1" key="1">
    <citation type="submission" date="2018-05" db="EMBL/GenBank/DDBJ databases">
        <authorList>
            <person name="Lanie J.A."/>
            <person name="Ng W.-L."/>
            <person name="Kazmierczak K.M."/>
            <person name="Andrzejewski T.M."/>
            <person name="Davidsen T.M."/>
            <person name="Wayne K.J."/>
            <person name="Tettelin H."/>
            <person name="Glass J.I."/>
            <person name="Rusch D."/>
            <person name="Podicherti R."/>
            <person name="Tsui H.-C.T."/>
            <person name="Winkler M.E."/>
        </authorList>
    </citation>
    <scope>NUCLEOTIDE SEQUENCE</scope>
</reference>
<gene>
    <name evidence="1" type="ORF">METZ01_LOCUS484710</name>
</gene>
<evidence type="ECO:0000313" key="1">
    <source>
        <dbReference type="EMBL" id="SVE31856.1"/>
    </source>
</evidence>